<dbReference type="AlphaFoldDB" id="A0A7J3X4W1"/>
<dbReference type="EMBL" id="DRZM01000023">
    <property type="protein sequence ID" value="HHP04239.1"/>
    <property type="molecule type" value="Genomic_DNA"/>
</dbReference>
<organism evidence="1">
    <name type="scientific">Thermofilum pendens</name>
    <dbReference type="NCBI Taxonomy" id="2269"/>
    <lineage>
        <taxon>Archaea</taxon>
        <taxon>Thermoproteota</taxon>
        <taxon>Thermoprotei</taxon>
        <taxon>Thermofilales</taxon>
        <taxon>Thermofilaceae</taxon>
        <taxon>Thermofilum</taxon>
    </lineage>
</organism>
<evidence type="ECO:0000313" key="1">
    <source>
        <dbReference type="EMBL" id="HHP04239.1"/>
    </source>
</evidence>
<protein>
    <submittedName>
        <fullName evidence="1">Uncharacterized protein</fullName>
    </submittedName>
</protein>
<name>A0A7J3X4W1_THEPE</name>
<comment type="caution">
    <text evidence="1">The sequence shown here is derived from an EMBL/GenBank/DDBJ whole genome shotgun (WGS) entry which is preliminary data.</text>
</comment>
<proteinExistence type="predicted"/>
<accession>A0A7J3X4W1</accession>
<gene>
    <name evidence="1" type="ORF">ENM88_00640</name>
</gene>
<reference evidence="1" key="1">
    <citation type="journal article" date="2020" name="mSystems">
        <title>Genome- and Community-Level Interaction Insights into Carbon Utilization and Element Cycling Functions of Hydrothermarchaeota in Hydrothermal Sediment.</title>
        <authorList>
            <person name="Zhou Z."/>
            <person name="Liu Y."/>
            <person name="Xu W."/>
            <person name="Pan J."/>
            <person name="Luo Z.H."/>
            <person name="Li M."/>
        </authorList>
    </citation>
    <scope>NUCLEOTIDE SEQUENCE [LARGE SCALE GENOMIC DNA]</scope>
    <source>
        <strain evidence="1">SpSt-1125</strain>
    </source>
</reference>
<sequence>MRARKWAIALFLISTLTLLMLLLYTGEGEPLLVYTRSGGVAGFADKLVVYPDGEAELSSKTQVIKGRLDEEDMRELRRSLEELRSIGNAEYKPKEGVADFFSYTLSSKGLSISWVDPWASREEIPAQLESFNSLISKIFEKLRSGQH</sequence>